<keyword evidence="1" id="KW-0391">Immunity</keyword>
<dbReference type="SMART" id="SM00407">
    <property type="entry name" value="IGc1"/>
    <property type="match status" value="1"/>
</dbReference>
<dbReference type="InterPro" id="IPR036179">
    <property type="entry name" value="Ig-like_dom_sf"/>
</dbReference>
<accession>A0A8C0X2B2</accession>
<dbReference type="GO" id="GO:0019814">
    <property type="term" value="C:immunoglobulin complex"/>
    <property type="evidence" value="ECO:0007669"/>
    <property type="project" value="UniProtKB-KW"/>
</dbReference>
<keyword evidence="4" id="KW-0393">Immunoglobulin domain</keyword>
<dbReference type="PANTHER" id="PTHR23267">
    <property type="entry name" value="IMMUNOGLOBULIN LIGHT CHAIN"/>
    <property type="match status" value="1"/>
</dbReference>
<dbReference type="InterPro" id="IPR050150">
    <property type="entry name" value="IgV_Light_Chain"/>
</dbReference>
<evidence type="ECO:0000313" key="8">
    <source>
        <dbReference type="Ensembl" id="ENSCCNP00000020329.1"/>
    </source>
</evidence>
<dbReference type="FunFam" id="2.60.40.10:FF:000283">
    <property type="entry name" value="Immunoglobulin kappa constant"/>
    <property type="match status" value="1"/>
</dbReference>
<keyword evidence="3" id="KW-1015">Disulfide bond</keyword>
<dbReference type="Ensembl" id="ENSCCNT00000026274.1">
    <property type="protein sequence ID" value="ENSCCNP00000020329.1"/>
    <property type="gene ID" value="ENSCCNG00000019887.1"/>
</dbReference>
<feature type="domain" description="Ig-like" evidence="7">
    <location>
        <begin position="18"/>
        <end position="115"/>
    </location>
</feature>
<feature type="chain" id="PRO_5034813534" description="Ig-like domain-containing protein" evidence="6">
    <location>
        <begin position="23"/>
        <end position="247"/>
    </location>
</feature>
<feature type="domain" description="Ig-like" evidence="7">
    <location>
        <begin position="146"/>
        <end position="243"/>
    </location>
</feature>
<evidence type="ECO:0000256" key="5">
    <source>
        <dbReference type="ARBA" id="ARBA00043265"/>
    </source>
</evidence>
<dbReference type="InterPro" id="IPR007110">
    <property type="entry name" value="Ig-like_dom"/>
</dbReference>
<dbReference type="InterPro" id="IPR003006">
    <property type="entry name" value="Ig/MHC_CS"/>
</dbReference>
<reference evidence="8" key="1">
    <citation type="submission" date="2023-09" db="UniProtKB">
        <authorList>
            <consortium name="Ensembl"/>
        </authorList>
    </citation>
    <scope>IDENTIFICATION</scope>
</reference>
<dbReference type="SUPFAM" id="SSF48726">
    <property type="entry name" value="Immunoglobulin"/>
    <property type="match status" value="2"/>
</dbReference>
<organism evidence="8">
    <name type="scientific">Castor canadensis</name>
    <name type="common">American beaver</name>
    <dbReference type="NCBI Taxonomy" id="51338"/>
    <lineage>
        <taxon>Eukaryota</taxon>
        <taxon>Metazoa</taxon>
        <taxon>Chordata</taxon>
        <taxon>Craniata</taxon>
        <taxon>Vertebrata</taxon>
        <taxon>Euteleostomi</taxon>
        <taxon>Mammalia</taxon>
        <taxon>Eutheria</taxon>
        <taxon>Euarchontoglires</taxon>
        <taxon>Glires</taxon>
        <taxon>Rodentia</taxon>
        <taxon>Castorimorpha</taxon>
        <taxon>Castoridae</taxon>
        <taxon>Castor</taxon>
    </lineage>
</organism>
<dbReference type="AlphaFoldDB" id="A0A8C0X2B2"/>
<dbReference type="PROSITE" id="PS00290">
    <property type="entry name" value="IG_MHC"/>
    <property type="match status" value="1"/>
</dbReference>
<dbReference type="Pfam" id="PF07686">
    <property type="entry name" value="V-set"/>
    <property type="match status" value="1"/>
</dbReference>
<dbReference type="InterPro" id="IPR013783">
    <property type="entry name" value="Ig-like_fold"/>
</dbReference>
<feature type="signal peptide" evidence="6">
    <location>
        <begin position="1"/>
        <end position="22"/>
    </location>
</feature>
<evidence type="ECO:0000256" key="6">
    <source>
        <dbReference type="SAM" id="SignalP"/>
    </source>
</evidence>
<dbReference type="GO" id="GO:0005576">
    <property type="term" value="C:extracellular region"/>
    <property type="evidence" value="ECO:0007669"/>
    <property type="project" value="UniProtKB-ARBA"/>
</dbReference>
<evidence type="ECO:0000259" key="7">
    <source>
        <dbReference type="PROSITE" id="PS50835"/>
    </source>
</evidence>
<name>A0A8C0X2B2_CASCN</name>
<dbReference type="CDD" id="cd07699">
    <property type="entry name" value="IgC1_L"/>
    <property type="match status" value="1"/>
</dbReference>
<dbReference type="PROSITE" id="PS50835">
    <property type="entry name" value="IG_LIKE"/>
    <property type="match status" value="2"/>
</dbReference>
<dbReference type="SMART" id="SM00406">
    <property type="entry name" value="IGv"/>
    <property type="match status" value="1"/>
</dbReference>
<evidence type="ECO:0000256" key="4">
    <source>
        <dbReference type="ARBA" id="ARBA00023319"/>
    </source>
</evidence>
<proteinExistence type="predicted"/>
<keyword evidence="5" id="KW-1280">Immunoglobulin</keyword>
<dbReference type="GO" id="GO:0005886">
    <property type="term" value="C:plasma membrane"/>
    <property type="evidence" value="ECO:0007669"/>
    <property type="project" value="UniProtKB-ARBA"/>
</dbReference>
<dbReference type="Gene3D" id="2.60.40.10">
    <property type="entry name" value="Immunoglobulins"/>
    <property type="match status" value="2"/>
</dbReference>
<sequence>LKMRCLAQFLGLLMLWIPGSTGDIEMIQTPLSLLITSGEPASISCRSNQSLLNSDGNTYLNWLVHKPGQSPQRLIYKISNRDSGIPDKFSGSGSGTDFTLKISSVEVEDVGVYYCMQGTYSPNTNHCVYTFGQGTKLEIKRTAAKPTVSIFQPSPEELKSGSASLVCFVNNFYPKEIDIKWKVDGVEKKDGFLNSFTDQDTKDSTYSLSSILSLTQGEYDSHNIFVCEVSHESLTSPIVKSVSKNEC</sequence>
<evidence type="ECO:0000256" key="3">
    <source>
        <dbReference type="ARBA" id="ARBA00023157"/>
    </source>
</evidence>
<evidence type="ECO:0000256" key="1">
    <source>
        <dbReference type="ARBA" id="ARBA00022859"/>
    </source>
</evidence>
<dbReference type="GO" id="GO:0002250">
    <property type="term" value="P:adaptive immune response"/>
    <property type="evidence" value="ECO:0007669"/>
    <property type="project" value="UniProtKB-KW"/>
</dbReference>
<keyword evidence="6" id="KW-0732">Signal</keyword>
<keyword evidence="2" id="KW-1064">Adaptive immunity</keyword>
<dbReference type="InterPro" id="IPR003599">
    <property type="entry name" value="Ig_sub"/>
</dbReference>
<dbReference type="SMART" id="SM00409">
    <property type="entry name" value="IG"/>
    <property type="match status" value="2"/>
</dbReference>
<protein>
    <recommendedName>
        <fullName evidence="7">Ig-like domain-containing protein</fullName>
    </recommendedName>
</protein>
<evidence type="ECO:0000256" key="2">
    <source>
        <dbReference type="ARBA" id="ARBA00023130"/>
    </source>
</evidence>
<dbReference type="InterPro" id="IPR013106">
    <property type="entry name" value="Ig_V-set"/>
</dbReference>
<dbReference type="FunFam" id="2.60.40.10:FF:000365">
    <property type="entry name" value="If kappa light chain"/>
    <property type="match status" value="1"/>
</dbReference>
<dbReference type="InterPro" id="IPR003597">
    <property type="entry name" value="Ig_C1-set"/>
</dbReference>
<dbReference type="Pfam" id="PF07654">
    <property type="entry name" value="C1-set"/>
    <property type="match status" value="1"/>
</dbReference>